<dbReference type="GO" id="GO:0003700">
    <property type="term" value="F:DNA-binding transcription factor activity"/>
    <property type="evidence" value="ECO:0007669"/>
    <property type="project" value="InterPro"/>
</dbReference>
<sequence length="265" mass="30268">MDNVQYITTQDASLNLIQGDYAQFAFQRHYHLDYHIGLITDGGQKFVYKGAQHRVGKNELVIIPPDEMHDGQSLREGGYKVNVFCIAPDWFTNTFELSGVNSESLSFNNLVIQDTDIFAPLQQLHHHLKNPSISSLAKDCLPFEGFEPLVTRYTKARLSPINRIGNQPFKTLKDYMMENLDQPIRLSTLAELCQLSTIQLQRHFKAQIGMTPYAWLARLRLEQSMKLLQGGEAPLSVAMKVGFYDQAHFSKAFKKAYRVSPSFFM</sequence>
<gene>
    <name evidence="5" type="ORF">EES38_18050</name>
</gene>
<feature type="domain" description="HTH araC/xylS-type" evidence="4">
    <location>
        <begin position="170"/>
        <end position="265"/>
    </location>
</feature>
<dbReference type="SMART" id="SM00342">
    <property type="entry name" value="HTH_ARAC"/>
    <property type="match status" value="1"/>
</dbReference>
<dbReference type="PANTHER" id="PTHR46796:SF11">
    <property type="entry name" value="TRANSCRIPTIONAL REGULATOR-RELATED"/>
    <property type="match status" value="1"/>
</dbReference>
<name>A0A3N9TXW0_9VIBR</name>
<dbReference type="InterPro" id="IPR050204">
    <property type="entry name" value="AraC_XylS_family_regulators"/>
</dbReference>
<dbReference type="PROSITE" id="PS01124">
    <property type="entry name" value="HTH_ARAC_FAMILY_2"/>
    <property type="match status" value="1"/>
</dbReference>
<dbReference type="GO" id="GO:0043565">
    <property type="term" value="F:sequence-specific DNA binding"/>
    <property type="evidence" value="ECO:0007669"/>
    <property type="project" value="InterPro"/>
</dbReference>
<evidence type="ECO:0000256" key="1">
    <source>
        <dbReference type="ARBA" id="ARBA00023015"/>
    </source>
</evidence>
<dbReference type="Proteomes" id="UP000281112">
    <property type="component" value="Unassembled WGS sequence"/>
</dbReference>
<dbReference type="InterPro" id="IPR009057">
    <property type="entry name" value="Homeodomain-like_sf"/>
</dbReference>
<evidence type="ECO:0000313" key="6">
    <source>
        <dbReference type="Proteomes" id="UP000281112"/>
    </source>
</evidence>
<dbReference type="InterPro" id="IPR003313">
    <property type="entry name" value="AraC-bd"/>
</dbReference>
<dbReference type="SUPFAM" id="SSF46689">
    <property type="entry name" value="Homeodomain-like"/>
    <property type="match status" value="2"/>
</dbReference>
<evidence type="ECO:0000256" key="3">
    <source>
        <dbReference type="ARBA" id="ARBA00023163"/>
    </source>
</evidence>
<dbReference type="Pfam" id="PF02311">
    <property type="entry name" value="AraC_binding"/>
    <property type="match status" value="1"/>
</dbReference>
<dbReference type="OrthoDB" id="9809338at2"/>
<evidence type="ECO:0000259" key="4">
    <source>
        <dbReference type="PROSITE" id="PS01124"/>
    </source>
</evidence>
<dbReference type="SUPFAM" id="SSF51215">
    <property type="entry name" value="Regulatory protein AraC"/>
    <property type="match status" value="1"/>
</dbReference>
<keyword evidence="3" id="KW-0804">Transcription</keyword>
<dbReference type="InterPro" id="IPR018060">
    <property type="entry name" value="HTH_AraC"/>
</dbReference>
<dbReference type="AlphaFoldDB" id="A0A3N9TXW0"/>
<dbReference type="RefSeq" id="WP_124938611.1">
    <property type="nucleotide sequence ID" value="NZ_RJVQ01000010.1"/>
</dbReference>
<dbReference type="PANTHER" id="PTHR46796">
    <property type="entry name" value="HTH-TYPE TRANSCRIPTIONAL ACTIVATOR RHAS-RELATED"/>
    <property type="match status" value="1"/>
</dbReference>
<organism evidence="5 6">
    <name type="scientific">Vibrio viridaestus</name>
    <dbReference type="NCBI Taxonomy" id="2487322"/>
    <lineage>
        <taxon>Bacteria</taxon>
        <taxon>Pseudomonadati</taxon>
        <taxon>Pseudomonadota</taxon>
        <taxon>Gammaproteobacteria</taxon>
        <taxon>Vibrionales</taxon>
        <taxon>Vibrionaceae</taxon>
        <taxon>Vibrio</taxon>
    </lineage>
</organism>
<protein>
    <submittedName>
        <fullName evidence="5">AraC family transcriptional regulator</fullName>
    </submittedName>
</protein>
<keyword evidence="2" id="KW-0238">DNA-binding</keyword>
<evidence type="ECO:0000313" key="5">
    <source>
        <dbReference type="EMBL" id="RQW61762.1"/>
    </source>
</evidence>
<comment type="caution">
    <text evidence="5">The sequence shown here is derived from an EMBL/GenBank/DDBJ whole genome shotgun (WGS) entry which is preliminary data.</text>
</comment>
<proteinExistence type="predicted"/>
<reference evidence="5 6" key="1">
    <citation type="submission" date="2018-11" db="EMBL/GenBank/DDBJ databases">
        <title>Vibrio LJC006 sp. nov., isolated from seawater during the bloom of the enteromorpha.</title>
        <authorList>
            <person name="Liang J."/>
        </authorList>
    </citation>
    <scope>NUCLEOTIDE SEQUENCE [LARGE SCALE GENOMIC DNA]</scope>
    <source>
        <strain evidence="5 6">LJC006</strain>
    </source>
</reference>
<keyword evidence="6" id="KW-1185">Reference proteome</keyword>
<evidence type="ECO:0000256" key="2">
    <source>
        <dbReference type="ARBA" id="ARBA00023125"/>
    </source>
</evidence>
<dbReference type="EMBL" id="RJVQ01000010">
    <property type="protein sequence ID" value="RQW61762.1"/>
    <property type="molecule type" value="Genomic_DNA"/>
</dbReference>
<dbReference type="InterPro" id="IPR037923">
    <property type="entry name" value="HTH-like"/>
</dbReference>
<dbReference type="Gene3D" id="1.10.10.60">
    <property type="entry name" value="Homeodomain-like"/>
    <property type="match status" value="1"/>
</dbReference>
<accession>A0A3N9TXW0</accession>
<keyword evidence="1" id="KW-0805">Transcription regulation</keyword>
<dbReference type="Pfam" id="PF12833">
    <property type="entry name" value="HTH_18"/>
    <property type="match status" value="1"/>
</dbReference>